<dbReference type="AlphaFoldDB" id="A0A0L8GIN2"/>
<gene>
    <name evidence="2" type="ORF">OCBIM_22032782mg</name>
</gene>
<proteinExistence type="predicted"/>
<reference evidence="2" key="1">
    <citation type="submission" date="2015-07" db="EMBL/GenBank/DDBJ databases">
        <title>MeaNS - Measles Nucleotide Surveillance Program.</title>
        <authorList>
            <person name="Tran T."/>
            <person name="Druce J."/>
        </authorList>
    </citation>
    <scope>NUCLEOTIDE SEQUENCE</scope>
    <source>
        <strain evidence="2">UCB-OBI-ISO-001</strain>
        <tissue evidence="2">Gonad</tissue>
    </source>
</reference>
<evidence type="ECO:0000256" key="1">
    <source>
        <dbReference type="SAM" id="MobiDB-lite"/>
    </source>
</evidence>
<protein>
    <submittedName>
        <fullName evidence="2">Uncharacterized protein</fullName>
    </submittedName>
</protein>
<evidence type="ECO:0000313" key="2">
    <source>
        <dbReference type="EMBL" id="KOF76866.1"/>
    </source>
</evidence>
<name>A0A0L8GIN2_OCTBM</name>
<sequence length="71" mass="8782">MRGKEERERERERGNNEGTREEKRMRGFRERFQGEKVVMRAERRRKSEYNRKRVRQGMRDAGRGKKGRDKL</sequence>
<organism evidence="2">
    <name type="scientific">Octopus bimaculoides</name>
    <name type="common">California two-spotted octopus</name>
    <dbReference type="NCBI Taxonomy" id="37653"/>
    <lineage>
        <taxon>Eukaryota</taxon>
        <taxon>Metazoa</taxon>
        <taxon>Spiralia</taxon>
        <taxon>Lophotrochozoa</taxon>
        <taxon>Mollusca</taxon>
        <taxon>Cephalopoda</taxon>
        <taxon>Coleoidea</taxon>
        <taxon>Octopodiformes</taxon>
        <taxon>Octopoda</taxon>
        <taxon>Incirrata</taxon>
        <taxon>Octopodidae</taxon>
        <taxon>Octopus</taxon>
    </lineage>
</organism>
<accession>A0A0L8GIN2</accession>
<dbReference type="EMBL" id="KQ421658">
    <property type="protein sequence ID" value="KOF76866.1"/>
    <property type="molecule type" value="Genomic_DNA"/>
</dbReference>
<feature type="region of interest" description="Disordered" evidence="1">
    <location>
        <begin position="1"/>
        <end position="71"/>
    </location>
</feature>
<feature type="compositionally biased region" description="Basic and acidic residues" evidence="1">
    <location>
        <begin position="1"/>
        <end position="63"/>
    </location>
</feature>